<reference evidence="3" key="1">
    <citation type="submission" date="2016-06" db="EMBL/GenBank/DDBJ databases">
        <title>Parallel loss of symbiosis genes in relatives of nitrogen-fixing non-legume Parasponia.</title>
        <authorList>
            <person name="Van Velzen R."/>
            <person name="Holmer R."/>
            <person name="Bu F."/>
            <person name="Rutten L."/>
            <person name="Van Zeijl A."/>
            <person name="Liu W."/>
            <person name="Santuari L."/>
            <person name="Cao Q."/>
            <person name="Sharma T."/>
            <person name="Shen D."/>
            <person name="Roswanjaya Y."/>
            <person name="Wardhani T."/>
            <person name="Kalhor M.S."/>
            <person name="Jansen J."/>
            <person name="Van den Hoogen J."/>
            <person name="Gungor B."/>
            <person name="Hartog M."/>
            <person name="Hontelez J."/>
            <person name="Verver J."/>
            <person name="Yang W.-C."/>
            <person name="Schijlen E."/>
            <person name="Repin R."/>
            <person name="Schilthuizen M."/>
            <person name="Schranz E."/>
            <person name="Heidstra R."/>
            <person name="Miyata K."/>
            <person name="Fedorova E."/>
            <person name="Kohlen W."/>
            <person name="Bisseling T."/>
            <person name="Smit S."/>
            <person name="Geurts R."/>
        </authorList>
    </citation>
    <scope>NUCLEOTIDE SEQUENCE [LARGE SCALE GENOMIC DNA]</scope>
    <source>
        <strain evidence="3">cv. RG33-2</strain>
    </source>
</reference>
<evidence type="ECO:0000256" key="1">
    <source>
        <dbReference type="SAM" id="SignalP"/>
    </source>
</evidence>
<evidence type="ECO:0000313" key="2">
    <source>
        <dbReference type="EMBL" id="PON85159.1"/>
    </source>
</evidence>
<comment type="caution">
    <text evidence="2">The sequence shown here is derived from an EMBL/GenBank/DDBJ whole genome shotgun (WGS) entry which is preliminary data.</text>
</comment>
<protein>
    <submittedName>
        <fullName evidence="2">Uncharacterized protein</fullName>
    </submittedName>
</protein>
<dbReference type="InParanoid" id="A0A2P5EI06"/>
<evidence type="ECO:0000313" key="3">
    <source>
        <dbReference type="Proteomes" id="UP000237000"/>
    </source>
</evidence>
<dbReference type="EMBL" id="JXTC01000151">
    <property type="protein sequence ID" value="PON85159.1"/>
    <property type="molecule type" value="Genomic_DNA"/>
</dbReference>
<sequence>MGLKLTSILYILLQIYSELLSSKFIKPQSRSRKIIYKRKKRKKKKKEKREGPILEARGYTPVSAQIPRLTYRSAPEIFLRTSTNNTTAKSATSSEKRFGALAMAMPRRRHSGKSMWSRPTLEVTIRPRKGSRRRIPAVILGSLVEVTRARKEPPWVVKNWSRGISELHSHALR</sequence>
<name>A0A2P5EI06_TREOI</name>
<accession>A0A2P5EI06</accession>
<gene>
    <name evidence="2" type="ORF">TorRG33x02_190030</name>
</gene>
<feature type="signal peptide" evidence="1">
    <location>
        <begin position="1"/>
        <end position="21"/>
    </location>
</feature>
<dbReference type="Proteomes" id="UP000237000">
    <property type="component" value="Unassembled WGS sequence"/>
</dbReference>
<feature type="chain" id="PRO_5015127158" evidence="1">
    <location>
        <begin position="22"/>
        <end position="173"/>
    </location>
</feature>
<dbReference type="AlphaFoldDB" id="A0A2P5EI06"/>
<proteinExistence type="predicted"/>
<keyword evidence="1" id="KW-0732">Signal</keyword>
<keyword evidence="3" id="KW-1185">Reference proteome</keyword>
<organism evidence="2 3">
    <name type="scientific">Trema orientale</name>
    <name type="common">Charcoal tree</name>
    <name type="synonym">Celtis orientalis</name>
    <dbReference type="NCBI Taxonomy" id="63057"/>
    <lineage>
        <taxon>Eukaryota</taxon>
        <taxon>Viridiplantae</taxon>
        <taxon>Streptophyta</taxon>
        <taxon>Embryophyta</taxon>
        <taxon>Tracheophyta</taxon>
        <taxon>Spermatophyta</taxon>
        <taxon>Magnoliopsida</taxon>
        <taxon>eudicotyledons</taxon>
        <taxon>Gunneridae</taxon>
        <taxon>Pentapetalae</taxon>
        <taxon>rosids</taxon>
        <taxon>fabids</taxon>
        <taxon>Rosales</taxon>
        <taxon>Cannabaceae</taxon>
        <taxon>Trema</taxon>
    </lineage>
</organism>